<feature type="compositionally biased region" description="Low complexity" evidence="1">
    <location>
        <begin position="215"/>
        <end position="228"/>
    </location>
</feature>
<accession>A0A7S1KMV7</accession>
<proteinExistence type="predicted"/>
<sequence>MWVFSEVFVSLTYAYSSYLKWKRQFFSSQPISLERLILEALTRIEDKSLDADHHQDPLAPCTQYWKIYHHTLHQGLRHAVNHFYYWVRQFKRRLALMSQENDRLQHELLLAHDQNSALSITLDELRTSDTERIRHETQIKEEFLSFMSDIRSRLTTFKSVKHYMRFKREREKEAVGCVHDHPPINTDNQVDTPIKHLNATQSEQNSSPGERPRSSSHLSVSSESSLTSIADSACQPREITSTKDRIEEWHENTLECNKQLNSLIQLLSQYSSYSSSTNEVYQLTIQSTIREIESHITANQINEIYVTSILNKEESAKEHFSTSTPTTPTTPKRRHSSAATPPAESPYRSRFTPKFLKRKQVDSAPRRRSFGIDVLNKFSGKP</sequence>
<feature type="region of interest" description="Disordered" evidence="1">
    <location>
        <begin position="200"/>
        <end position="238"/>
    </location>
</feature>
<organism evidence="2">
    <name type="scientific">Percolomonas cosmopolitus</name>
    <dbReference type="NCBI Taxonomy" id="63605"/>
    <lineage>
        <taxon>Eukaryota</taxon>
        <taxon>Discoba</taxon>
        <taxon>Heterolobosea</taxon>
        <taxon>Tetramitia</taxon>
        <taxon>Eutetramitia</taxon>
        <taxon>Percolomonadidae</taxon>
        <taxon>Percolomonas</taxon>
    </lineage>
</organism>
<name>A0A7S1KMV7_9EUKA</name>
<protein>
    <submittedName>
        <fullName evidence="2">Uncharacterized protein</fullName>
    </submittedName>
</protein>
<evidence type="ECO:0000256" key="1">
    <source>
        <dbReference type="SAM" id="MobiDB-lite"/>
    </source>
</evidence>
<feature type="compositionally biased region" description="Low complexity" evidence="1">
    <location>
        <begin position="321"/>
        <end position="330"/>
    </location>
</feature>
<dbReference type="EMBL" id="HBGD01002204">
    <property type="protein sequence ID" value="CAD9078605.1"/>
    <property type="molecule type" value="Transcribed_RNA"/>
</dbReference>
<dbReference type="AlphaFoldDB" id="A0A7S1KMV7"/>
<reference evidence="2" key="1">
    <citation type="submission" date="2021-01" db="EMBL/GenBank/DDBJ databases">
        <authorList>
            <person name="Corre E."/>
            <person name="Pelletier E."/>
            <person name="Niang G."/>
            <person name="Scheremetjew M."/>
            <person name="Finn R."/>
            <person name="Kale V."/>
            <person name="Holt S."/>
            <person name="Cochrane G."/>
            <person name="Meng A."/>
            <person name="Brown T."/>
            <person name="Cohen L."/>
        </authorList>
    </citation>
    <scope>NUCLEOTIDE SEQUENCE</scope>
    <source>
        <strain evidence="2">WS</strain>
    </source>
</reference>
<feature type="region of interest" description="Disordered" evidence="1">
    <location>
        <begin position="316"/>
        <end position="366"/>
    </location>
</feature>
<gene>
    <name evidence="2" type="ORF">PCOS0759_LOCUS1837</name>
</gene>
<evidence type="ECO:0000313" key="2">
    <source>
        <dbReference type="EMBL" id="CAD9078605.1"/>
    </source>
</evidence>